<name>A0A6A6UB73_9PEZI</name>
<reference evidence="1" key="1">
    <citation type="journal article" date="2020" name="Stud. Mycol.">
        <title>101 Dothideomycetes genomes: a test case for predicting lifestyles and emergence of pathogens.</title>
        <authorList>
            <person name="Haridas S."/>
            <person name="Albert R."/>
            <person name="Binder M."/>
            <person name="Bloem J."/>
            <person name="Labutti K."/>
            <person name="Salamov A."/>
            <person name="Andreopoulos B."/>
            <person name="Baker S."/>
            <person name="Barry K."/>
            <person name="Bills G."/>
            <person name="Bluhm B."/>
            <person name="Cannon C."/>
            <person name="Castanera R."/>
            <person name="Culley D."/>
            <person name="Daum C."/>
            <person name="Ezra D."/>
            <person name="Gonzalez J."/>
            <person name="Henrissat B."/>
            <person name="Kuo A."/>
            <person name="Liang C."/>
            <person name="Lipzen A."/>
            <person name="Lutzoni F."/>
            <person name="Magnuson J."/>
            <person name="Mondo S."/>
            <person name="Nolan M."/>
            <person name="Ohm R."/>
            <person name="Pangilinan J."/>
            <person name="Park H.-J."/>
            <person name="Ramirez L."/>
            <person name="Alfaro M."/>
            <person name="Sun H."/>
            <person name="Tritt A."/>
            <person name="Yoshinaga Y."/>
            <person name="Zwiers L.-H."/>
            <person name="Turgeon B."/>
            <person name="Goodwin S."/>
            <person name="Spatafora J."/>
            <person name="Crous P."/>
            <person name="Grigoriev I."/>
        </authorList>
    </citation>
    <scope>NUCLEOTIDE SEQUENCE</scope>
    <source>
        <strain evidence="1">CBS 115976</strain>
    </source>
</reference>
<dbReference type="OrthoDB" id="5599753at2759"/>
<protein>
    <submittedName>
        <fullName evidence="1">Uncharacterized protein</fullName>
    </submittedName>
</protein>
<keyword evidence="2" id="KW-1185">Reference proteome</keyword>
<dbReference type="EMBL" id="MU004236">
    <property type="protein sequence ID" value="KAF2668866.1"/>
    <property type="molecule type" value="Genomic_DNA"/>
</dbReference>
<proteinExistence type="predicted"/>
<organism evidence="1 2">
    <name type="scientific">Microthyrium microscopicum</name>
    <dbReference type="NCBI Taxonomy" id="703497"/>
    <lineage>
        <taxon>Eukaryota</taxon>
        <taxon>Fungi</taxon>
        <taxon>Dikarya</taxon>
        <taxon>Ascomycota</taxon>
        <taxon>Pezizomycotina</taxon>
        <taxon>Dothideomycetes</taxon>
        <taxon>Dothideomycetes incertae sedis</taxon>
        <taxon>Microthyriales</taxon>
        <taxon>Microthyriaceae</taxon>
        <taxon>Microthyrium</taxon>
    </lineage>
</organism>
<evidence type="ECO:0000313" key="2">
    <source>
        <dbReference type="Proteomes" id="UP000799302"/>
    </source>
</evidence>
<sequence length="134" mass="15387">MSIFAYTPQGLLISRFIDERARKSFDSAYLARCIFEEGDRVCGTYVVSQRAARRVELALSPPSSYAGPVVKGVMVVRIEQEKGCDMLLCNEVWMWRREDEARVPIEGGMGRWMHGFFVRWLMYRALGHISMAKS</sequence>
<accession>A0A6A6UB73</accession>
<dbReference type="AlphaFoldDB" id="A0A6A6UB73"/>
<dbReference type="Proteomes" id="UP000799302">
    <property type="component" value="Unassembled WGS sequence"/>
</dbReference>
<gene>
    <name evidence="1" type="ORF">BT63DRAFT_287310</name>
</gene>
<evidence type="ECO:0000313" key="1">
    <source>
        <dbReference type="EMBL" id="KAF2668866.1"/>
    </source>
</evidence>